<accession>A0A396HQ62</accession>
<name>A0A396HQ62_MEDTR</name>
<dbReference type="Gramene" id="rna37709">
    <property type="protein sequence ID" value="RHN52967.1"/>
    <property type="gene ID" value="gene37709"/>
</dbReference>
<evidence type="ECO:0000313" key="1">
    <source>
        <dbReference type="EMBL" id="RHN52967.1"/>
    </source>
</evidence>
<dbReference type="Proteomes" id="UP000265566">
    <property type="component" value="Chromosome 6"/>
</dbReference>
<comment type="caution">
    <text evidence="1">The sequence shown here is derived from an EMBL/GenBank/DDBJ whole genome shotgun (WGS) entry which is preliminary data.</text>
</comment>
<organism evidence="1">
    <name type="scientific">Medicago truncatula</name>
    <name type="common">Barrel medic</name>
    <name type="synonym">Medicago tribuloides</name>
    <dbReference type="NCBI Taxonomy" id="3880"/>
    <lineage>
        <taxon>Eukaryota</taxon>
        <taxon>Viridiplantae</taxon>
        <taxon>Streptophyta</taxon>
        <taxon>Embryophyta</taxon>
        <taxon>Tracheophyta</taxon>
        <taxon>Spermatophyta</taxon>
        <taxon>Magnoliopsida</taxon>
        <taxon>eudicotyledons</taxon>
        <taxon>Gunneridae</taxon>
        <taxon>Pentapetalae</taxon>
        <taxon>rosids</taxon>
        <taxon>fabids</taxon>
        <taxon>Fabales</taxon>
        <taxon>Fabaceae</taxon>
        <taxon>Papilionoideae</taxon>
        <taxon>50 kb inversion clade</taxon>
        <taxon>NPAAA clade</taxon>
        <taxon>Hologalegina</taxon>
        <taxon>IRL clade</taxon>
        <taxon>Trifolieae</taxon>
        <taxon>Medicago</taxon>
    </lineage>
</organism>
<gene>
    <name evidence="1" type="ORF">MtrunA17_Chr6g0486331</name>
</gene>
<proteinExistence type="predicted"/>
<dbReference type="AlphaFoldDB" id="A0A396HQ62"/>
<dbReference type="EMBL" id="PSQE01000006">
    <property type="protein sequence ID" value="RHN52967.1"/>
    <property type="molecule type" value="Genomic_DNA"/>
</dbReference>
<sequence>MKIFYKFLHSSPSKKSEYLPSFSLPLTCPPILFLSNFIKPTLSFKQFNIMVLIPSISLCKLEFNLFPSLFLI</sequence>
<protein>
    <submittedName>
        <fullName evidence="1">Uncharacterized protein</fullName>
    </submittedName>
</protein>
<reference evidence="1" key="1">
    <citation type="journal article" date="2018" name="Nat. Plants">
        <title>Whole-genome landscape of Medicago truncatula symbiotic genes.</title>
        <authorList>
            <person name="Pecrix Y."/>
            <person name="Gamas P."/>
            <person name="Carrere S."/>
        </authorList>
    </citation>
    <scope>NUCLEOTIDE SEQUENCE</scope>
    <source>
        <tissue evidence="1">Leaves</tissue>
    </source>
</reference>